<organism evidence="1 2">
    <name type="scientific">Dothistroma septosporum (strain NZE10 / CBS 128990)</name>
    <name type="common">Red band needle blight fungus</name>
    <name type="synonym">Mycosphaerella pini</name>
    <dbReference type="NCBI Taxonomy" id="675120"/>
    <lineage>
        <taxon>Eukaryota</taxon>
        <taxon>Fungi</taxon>
        <taxon>Dikarya</taxon>
        <taxon>Ascomycota</taxon>
        <taxon>Pezizomycotina</taxon>
        <taxon>Dothideomycetes</taxon>
        <taxon>Dothideomycetidae</taxon>
        <taxon>Mycosphaerellales</taxon>
        <taxon>Mycosphaerellaceae</taxon>
        <taxon>Dothistroma</taxon>
    </lineage>
</organism>
<feature type="non-terminal residue" evidence="1">
    <location>
        <position position="92"/>
    </location>
</feature>
<evidence type="ECO:0000313" key="1">
    <source>
        <dbReference type="EMBL" id="EME43168.1"/>
    </source>
</evidence>
<dbReference type="HOGENOM" id="CLU_2418980_0_0_1"/>
<accession>M2WMA0</accession>
<sequence>MSLLSLPAELRLRIYDYLPELQHRHETISSYSKLTPSICQVCRTVRYETTPILAANSDFLIDIDGSPSFWHNRISTWLAALVPGSISHVRSL</sequence>
<reference evidence="1 2" key="2">
    <citation type="journal article" date="2012" name="PLoS Pathog.">
        <title>Diverse lifestyles and strategies of plant pathogenesis encoded in the genomes of eighteen Dothideomycetes fungi.</title>
        <authorList>
            <person name="Ohm R.A."/>
            <person name="Feau N."/>
            <person name="Henrissat B."/>
            <person name="Schoch C.L."/>
            <person name="Horwitz B.A."/>
            <person name="Barry K.W."/>
            <person name="Condon B.J."/>
            <person name="Copeland A.C."/>
            <person name="Dhillon B."/>
            <person name="Glaser F."/>
            <person name="Hesse C.N."/>
            <person name="Kosti I."/>
            <person name="LaButti K."/>
            <person name="Lindquist E.A."/>
            <person name="Lucas S."/>
            <person name="Salamov A.A."/>
            <person name="Bradshaw R.E."/>
            <person name="Ciuffetti L."/>
            <person name="Hamelin R.C."/>
            <person name="Kema G.H.J."/>
            <person name="Lawrence C."/>
            <person name="Scott J.A."/>
            <person name="Spatafora J.W."/>
            <person name="Turgeon B.G."/>
            <person name="de Wit P.J.G.M."/>
            <person name="Zhong S."/>
            <person name="Goodwin S.B."/>
            <person name="Grigoriev I.V."/>
        </authorList>
    </citation>
    <scope>NUCLEOTIDE SEQUENCE [LARGE SCALE GENOMIC DNA]</scope>
    <source>
        <strain evidence="2">NZE10 / CBS 128990</strain>
    </source>
</reference>
<name>M2WMA0_DOTSN</name>
<dbReference type="eggNOG" id="ENOG502R95K">
    <property type="taxonomic scope" value="Eukaryota"/>
</dbReference>
<proteinExistence type="predicted"/>
<reference evidence="2" key="1">
    <citation type="journal article" date="2012" name="PLoS Genet.">
        <title>The genomes of the fungal plant pathogens Cladosporium fulvum and Dothistroma septosporum reveal adaptation to different hosts and lifestyles but also signatures of common ancestry.</title>
        <authorList>
            <person name="de Wit P.J.G.M."/>
            <person name="van der Burgt A."/>
            <person name="Oekmen B."/>
            <person name="Stergiopoulos I."/>
            <person name="Abd-Elsalam K.A."/>
            <person name="Aerts A.L."/>
            <person name="Bahkali A.H."/>
            <person name="Beenen H.G."/>
            <person name="Chettri P."/>
            <person name="Cox M.P."/>
            <person name="Datema E."/>
            <person name="de Vries R.P."/>
            <person name="Dhillon B."/>
            <person name="Ganley A.R."/>
            <person name="Griffiths S.A."/>
            <person name="Guo Y."/>
            <person name="Hamelin R.C."/>
            <person name="Henrissat B."/>
            <person name="Kabir M.S."/>
            <person name="Jashni M.K."/>
            <person name="Kema G."/>
            <person name="Klaubauf S."/>
            <person name="Lapidus A."/>
            <person name="Levasseur A."/>
            <person name="Lindquist E."/>
            <person name="Mehrabi R."/>
            <person name="Ohm R.A."/>
            <person name="Owen T.J."/>
            <person name="Salamov A."/>
            <person name="Schwelm A."/>
            <person name="Schijlen E."/>
            <person name="Sun H."/>
            <person name="van den Burg H.A."/>
            <person name="van Ham R.C.H.J."/>
            <person name="Zhang S."/>
            <person name="Goodwin S.B."/>
            <person name="Grigoriev I.V."/>
            <person name="Collemare J."/>
            <person name="Bradshaw R.E."/>
        </authorList>
    </citation>
    <scope>NUCLEOTIDE SEQUENCE [LARGE SCALE GENOMIC DNA]</scope>
    <source>
        <strain evidence="2">NZE10 / CBS 128990</strain>
    </source>
</reference>
<dbReference type="EMBL" id="KB446540">
    <property type="protein sequence ID" value="EME43168.1"/>
    <property type="molecule type" value="Genomic_DNA"/>
</dbReference>
<evidence type="ECO:0000313" key="2">
    <source>
        <dbReference type="Proteomes" id="UP000016933"/>
    </source>
</evidence>
<dbReference type="AlphaFoldDB" id="M2WMA0"/>
<gene>
    <name evidence="1" type="ORF">DOTSEDRAFT_131877</name>
</gene>
<dbReference type="OrthoDB" id="3849578at2759"/>
<evidence type="ECO:0008006" key="3">
    <source>
        <dbReference type="Google" id="ProtNLM"/>
    </source>
</evidence>
<dbReference type="Proteomes" id="UP000016933">
    <property type="component" value="Unassembled WGS sequence"/>
</dbReference>
<protein>
    <recommendedName>
        <fullName evidence="3">F-box domain-containing protein</fullName>
    </recommendedName>
</protein>
<keyword evidence="2" id="KW-1185">Reference proteome</keyword>